<name>A0A2S2E503_9ALTE</name>
<dbReference type="GO" id="GO:0016410">
    <property type="term" value="F:N-acyltransferase activity"/>
    <property type="evidence" value="ECO:0007669"/>
    <property type="project" value="InterPro"/>
</dbReference>
<dbReference type="NCBIfam" id="NF002060">
    <property type="entry name" value="PRK00892.1"/>
    <property type="match status" value="1"/>
</dbReference>
<dbReference type="Gene3D" id="1.20.5.170">
    <property type="match status" value="1"/>
</dbReference>
<protein>
    <recommendedName>
        <fullName evidence="7">UDP-3-O-acylglucosamine N-acyltransferase</fullName>
        <ecNumber evidence="7">2.3.1.191</ecNumber>
    </recommendedName>
</protein>
<dbReference type="GO" id="GO:0009245">
    <property type="term" value="P:lipid A biosynthetic process"/>
    <property type="evidence" value="ECO:0007669"/>
    <property type="project" value="UniProtKB-UniRule"/>
</dbReference>
<evidence type="ECO:0000313" key="10">
    <source>
        <dbReference type="Proteomes" id="UP000245728"/>
    </source>
</evidence>
<keyword evidence="6 7" id="KW-0012">Acyltransferase</keyword>
<proteinExistence type="inferred from homology"/>
<dbReference type="InterPro" id="IPR020573">
    <property type="entry name" value="UDP_GlcNAc_AcTrfase_non-rep"/>
</dbReference>
<dbReference type="PANTHER" id="PTHR43378:SF2">
    <property type="entry name" value="UDP-3-O-ACYLGLUCOSAMINE N-ACYLTRANSFERASE 1, MITOCHONDRIAL-RELATED"/>
    <property type="match status" value="1"/>
</dbReference>
<dbReference type="Pfam" id="PF00132">
    <property type="entry name" value="Hexapep"/>
    <property type="match status" value="2"/>
</dbReference>
<evidence type="ECO:0000259" key="8">
    <source>
        <dbReference type="Pfam" id="PF04613"/>
    </source>
</evidence>
<comment type="subunit">
    <text evidence="7">Homotrimer.</text>
</comment>
<comment type="similarity">
    <text evidence="7">Belongs to the transferase hexapeptide repeat family. LpxD subfamily.</text>
</comment>
<organism evidence="9 10">
    <name type="scientific">Saliniradius amylolyticus</name>
    <dbReference type="NCBI Taxonomy" id="2183582"/>
    <lineage>
        <taxon>Bacteria</taxon>
        <taxon>Pseudomonadati</taxon>
        <taxon>Pseudomonadota</taxon>
        <taxon>Gammaproteobacteria</taxon>
        <taxon>Alteromonadales</taxon>
        <taxon>Alteromonadaceae</taxon>
        <taxon>Saliniradius</taxon>
    </lineage>
</organism>
<evidence type="ECO:0000256" key="7">
    <source>
        <dbReference type="HAMAP-Rule" id="MF_00523"/>
    </source>
</evidence>
<reference evidence="9 10" key="1">
    <citation type="submission" date="2018-05" db="EMBL/GenBank/DDBJ databases">
        <title>Salinimonas sp. HMF8227 Genome sequencing and assembly.</title>
        <authorList>
            <person name="Kang H."/>
            <person name="Kang J."/>
            <person name="Cha I."/>
            <person name="Kim H."/>
            <person name="Joh K."/>
        </authorList>
    </citation>
    <scope>NUCLEOTIDE SEQUENCE [LARGE SCALE GENOMIC DNA]</scope>
    <source>
        <strain evidence="9 10">HMF8227</strain>
    </source>
</reference>
<dbReference type="SUPFAM" id="SSF51161">
    <property type="entry name" value="Trimeric LpxA-like enzymes"/>
    <property type="match status" value="1"/>
</dbReference>
<dbReference type="InterPro" id="IPR007691">
    <property type="entry name" value="LpxD"/>
</dbReference>
<dbReference type="EC" id="2.3.1.191" evidence="7"/>
<keyword evidence="10" id="KW-1185">Reference proteome</keyword>
<comment type="function">
    <text evidence="7">Catalyzes the N-acylation of UDP-3-O-acylglucosamine using 3-hydroxyacyl-ACP as the acyl donor. Is involved in the biosynthesis of lipid A, a phosphorylated glycolipid that anchors the lipopolysaccharide to the outer membrane of the cell.</text>
</comment>
<dbReference type="Pfam" id="PF04613">
    <property type="entry name" value="LpxD"/>
    <property type="match status" value="1"/>
</dbReference>
<evidence type="ECO:0000256" key="2">
    <source>
        <dbReference type="ARBA" id="ARBA00022556"/>
    </source>
</evidence>
<keyword evidence="3 7" id="KW-0808">Transferase</keyword>
<keyword evidence="4 7" id="KW-0677">Repeat</keyword>
<evidence type="ECO:0000256" key="3">
    <source>
        <dbReference type="ARBA" id="ARBA00022679"/>
    </source>
</evidence>
<dbReference type="GO" id="GO:0016020">
    <property type="term" value="C:membrane"/>
    <property type="evidence" value="ECO:0007669"/>
    <property type="project" value="GOC"/>
</dbReference>
<evidence type="ECO:0000256" key="6">
    <source>
        <dbReference type="ARBA" id="ARBA00023315"/>
    </source>
</evidence>
<evidence type="ECO:0000256" key="4">
    <source>
        <dbReference type="ARBA" id="ARBA00022737"/>
    </source>
</evidence>
<keyword evidence="5 7" id="KW-0443">Lipid metabolism</keyword>
<dbReference type="NCBIfam" id="TIGR01853">
    <property type="entry name" value="lipid_A_lpxD"/>
    <property type="match status" value="1"/>
</dbReference>
<evidence type="ECO:0000313" key="9">
    <source>
        <dbReference type="EMBL" id="AWL12602.1"/>
    </source>
</evidence>
<dbReference type="CDD" id="cd03352">
    <property type="entry name" value="LbH_LpxD"/>
    <property type="match status" value="1"/>
</dbReference>
<comment type="pathway">
    <text evidence="7">Bacterial outer membrane biogenesis; LPS lipid A biosynthesis.</text>
</comment>
<dbReference type="Proteomes" id="UP000245728">
    <property type="component" value="Chromosome"/>
</dbReference>
<keyword evidence="1 7" id="KW-0444">Lipid biosynthesis</keyword>
<gene>
    <name evidence="7 9" type="primary">lpxD</name>
    <name evidence="9" type="ORF">HMF8227_02144</name>
</gene>
<dbReference type="InterPro" id="IPR011004">
    <property type="entry name" value="Trimer_LpxA-like_sf"/>
</dbReference>
<dbReference type="KEGG" id="salh:HMF8227_02144"/>
<evidence type="ECO:0000256" key="5">
    <source>
        <dbReference type="ARBA" id="ARBA00023098"/>
    </source>
</evidence>
<feature type="domain" description="UDP-3-O-[3-hydroxymyristoyl] glucosamine N-acyltransferase non-repeat region" evidence="8">
    <location>
        <begin position="23"/>
        <end position="89"/>
    </location>
</feature>
<accession>A0A2S2E503</accession>
<dbReference type="PANTHER" id="PTHR43378">
    <property type="entry name" value="UDP-3-O-ACYLGLUCOSAMINE N-ACYLTRANSFERASE"/>
    <property type="match status" value="1"/>
</dbReference>
<dbReference type="EMBL" id="CP029347">
    <property type="protein sequence ID" value="AWL12602.1"/>
    <property type="molecule type" value="Genomic_DNA"/>
</dbReference>
<dbReference type="UniPathway" id="UPA00973"/>
<dbReference type="InterPro" id="IPR001451">
    <property type="entry name" value="Hexapep"/>
</dbReference>
<dbReference type="GO" id="GO:0103118">
    <property type="term" value="F:UDP-3-O-[(3R)-3-hydroxyacyl]-glucosamine N-acyltransferase activity"/>
    <property type="evidence" value="ECO:0007669"/>
    <property type="project" value="UniProtKB-EC"/>
</dbReference>
<keyword evidence="2 7" id="KW-0441">Lipid A biosynthesis</keyword>
<feature type="active site" description="Proton acceptor" evidence="7">
    <location>
        <position position="239"/>
    </location>
</feature>
<dbReference type="HAMAP" id="MF_00523">
    <property type="entry name" value="LpxD"/>
    <property type="match status" value="1"/>
</dbReference>
<sequence>MESYTLARLAEHIGAQVHGDGSVTVESLATLQDAVKGQISFLANSKYASQLCDTQASAVIVQAEHLSECPCSALVMDNPYVGFALAAQLMDTTPVAAKDISSKAVVADDVVLGEGVSIGPGAVVESGAQLAAGVQIGPNCFVGKDVHIGEGTKLWANVTLYHGCRIGADCLFQSGAVIGSDGFGYANDRGNWIKIPQLGRVIIGDRVEIGANSCIDRGALGDTIIHDGVIIDNLCQIAHNVELGANVAIAGCSVIAGSTTIGANCTMGGQTGIAGHLEIGDNVHFTGKSMVTKSISEPGLYSSGLPVQPNREWRKSIANLRNLGKLSQRVKTLEKQAKGE</sequence>
<dbReference type="AlphaFoldDB" id="A0A2S2E503"/>
<comment type="catalytic activity">
    <reaction evidence="7">
        <text>a UDP-3-O-[(3R)-3-hydroxyacyl]-alpha-D-glucosamine + a (3R)-hydroxyacyl-[ACP] = a UDP-2-N,3-O-bis[(3R)-3-hydroxyacyl]-alpha-D-glucosamine + holo-[ACP] + H(+)</text>
        <dbReference type="Rhea" id="RHEA:53836"/>
        <dbReference type="Rhea" id="RHEA-COMP:9685"/>
        <dbReference type="Rhea" id="RHEA-COMP:9945"/>
        <dbReference type="ChEBI" id="CHEBI:15378"/>
        <dbReference type="ChEBI" id="CHEBI:64479"/>
        <dbReference type="ChEBI" id="CHEBI:78827"/>
        <dbReference type="ChEBI" id="CHEBI:137740"/>
        <dbReference type="ChEBI" id="CHEBI:137748"/>
        <dbReference type="EC" id="2.3.1.191"/>
    </reaction>
</comment>
<evidence type="ECO:0000256" key="1">
    <source>
        <dbReference type="ARBA" id="ARBA00022516"/>
    </source>
</evidence>
<dbReference type="Gene3D" id="2.160.10.10">
    <property type="entry name" value="Hexapeptide repeat proteins"/>
    <property type="match status" value="1"/>
</dbReference>
<dbReference type="Gene3D" id="3.40.1390.10">
    <property type="entry name" value="MurE/MurF, N-terminal domain"/>
    <property type="match status" value="1"/>
</dbReference>